<organism evidence="3 4">
    <name type="scientific">Cymbomonas tetramitiformis</name>
    <dbReference type="NCBI Taxonomy" id="36881"/>
    <lineage>
        <taxon>Eukaryota</taxon>
        <taxon>Viridiplantae</taxon>
        <taxon>Chlorophyta</taxon>
        <taxon>Pyramimonadophyceae</taxon>
        <taxon>Pyramimonadales</taxon>
        <taxon>Pyramimonadaceae</taxon>
        <taxon>Cymbomonas</taxon>
    </lineage>
</organism>
<evidence type="ECO:0000256" key="1">
    <source>
        <dbReference type="SAM" id="Phobius"/>
    </source>
</evidence>
<sequence>MDRCIAYLEKWEVPWGFPTLAAGMVGWAVSFVIVGGALVPAVAAALGVELGSLSPQELPLYTVAVQVTETVVGIGLINAVCSKWKPLPEDLFKIELSNPLTPPYGWLGWGILGYSSTFFVVTFTTILSSALSIQEEGTGTADNIIPMVESISFENAVYLLIVTSVLAPLLEEYVFRGFLLTSLTKWVPTPVAIVGSAAAFACAHFAPRDVPQLFALGLVLGTTYVRSRNLLTPMLVHSFWNSGVLFLLVFLTWQGYDVTELMYIHPIGMDRF</sequence>
<proteinExistence type="predicted"/>
<keyword evidence="1" id="KW-1133">Transmembrane helix</keyword>
<dbReference type="PANTHER" id="PTHR43592:SF15">
    <property type="entry name" value="CAAX AMINO TERMINAL PROTEASE FAMILY PROTEIN"/>
    <property type="match status" value="1"/>
</dbReference>
<dbReference type="PANTHER" id="PTHR43592">
    <property type="entry name" value="CAAX AMINO TERMINAL PROTEASE"/>
    <property type="match status" value="1"/>
</dbReference>
<dbReference type="InterPro" id="IPR003675">
    <property type="entry name" value="Rce1/LyrA-like_dom"/>
</dbReference>
<gene>
    <name evidence="3" type="ORF">CYMTET_56384</name>
</gene>
<evidence type="ECO:0000259" key="2">
    <source>
        <dbReference type="Pfam" id="PF02517"/>
    </source>
</evidence>
<dbReference type="GO" id="GO:0004175">
    <property type="term" value="F:endopeptidase activity"/>
    <property type="evidence" value="ECO:0007669"/>
    <property type="project" value="UniProtKB-ARBA"/>
</dbReference>
<feature type="transmembrane region" description="Helical" evidence="1">
    <location>
        <begin position="20"/>
        <end position="46"/>
    </location>
</feature>
<dbReference type="Proteomes" id="UP001190700">
    <property type="component" value="Unassembled WGS sequence"/>
</dbReference>
<feature type="transmembrane region" description="Helical" evidence="1">
    <location>
        <begin position="234"/>
        <end position="253"/>
    </location>
</feature>
<name>A0AAE0EML5_9CHLO</name>
<dbReference type="GO" id="GO:0080120">
    <property type="term" value="P:CAAX-box protein maturation"/>
    <property type="evidence" value="ECO:0007669"/>
    <property type="project" value="UniProtKB-ARBA"/>
</dbReference>
<dbReference type="Pfam" id="PF02517">
    <property type="entry name" value="Rce1-like"/>
    <property type="match status" value="1"/>
</dbReference>
<dbReference type="EMBL" id="LGRX02035755">
    <property type="protein sequence ID" value="KAK3233302.1"/>
    <property type="molecule type" value="Genomic_DNA"/>
</dbReference>
<dbReference type="AlphaFoldDB" id="A0AAE0EML5"/>
<reference evidence="3 4" key="1">
    <citation type="journal article" date="2015" name="Genome Biol. Evol.">
        <title>Comparative Genomics of a Bacterivorous Green Alga Reveals Evolutionary Causalities and Consequences of Phago-Mixotrophic Mode of Nutrition.</title>
        <authorList>
            <person name="Burns J.A."/>
            <person name="Paasch A."/>
            <person name="Narechania A."/>
            <person name="Kim E."/>
        </authorList>
    </citation>
    <scope>NUCLEOTIDE SEQUENCE [LARGE SCALE GENOMIC DNA]</scope>
    <source>
        <strain evidence="3 4">PLY_AMNH</strain>
    </source>
</reference>
<keyword evidence="1" id="KW-0812">Transmembrane</keyword>
<accession>A0AAE0EML5</accession>
<feature type="transmembrane region" description="Helical" evidence="1">
    <location>
        <begin position="106"/>
        <end position="127"/>
    </location>
</feature>
<evidence type="ECO:0000313" key="4">
    <source>
        <dbReference type="Proteomes" id="UP001190700"/>
    </source>
</evidence>
<protein>
    <recommendedName>
        <fullName evidence="2">CAAX prenyl protease 2/Lysostaphin resistance protein A-like domain-containing protein</fullName>
    </recommendedName>
</protein>
<evidence type="ECO:0000313" key="3">
    <source>
        <dbReference type="EMBL" id="KAK3233302.1"/>
    </source>
</evidence>
<keyword evidence="1" id="KW-0472">Membrane</keyword>
<comment type="caution">
    <text evidence="3">The sequence shown here is derived from an EMBL/GenBank/DDBJ whole genome shotgun (WGS) entry which is preliminary data.</text>
</comment>
<keyword evidence="4" id="KW-1185">Reference proteome</keyword>
<feature type="domain" description="CAAX prenyl protease 2/Lysostaphin resistance protein A-like" evidence="2">
    <location>
        <begin position="155"/>
        <end position="242"/>
    </location>
</feature>